<dbReference type="EMBL" id="KV921858">
    <property type="protein sequence ID" value="ORE11309.1"/>
    <property type="molecule type" value="Genomic_DNA"/>
</dbReference>
<evidence type="ECO:0000256" key="1">
    <source>
        <dbReference type="SAM" id="SignalP"/>
    </source>
</evidence>
<feature type="chain" id="PRO_5012100324" description="Secreted protein" evidence="1">
    <location>
        <begin position="20"/>
        <end position="110"/>
    </location>
</feature>
<proteinExistence type="predicted"/>
<accession>A0A1X0RH08</accession>
<sequence>MFLNKLLVVNLLFYYSINATNIFQQLHLVGINAALTSFMHKLYCKFYKHAKLVSENSALITQCRINERPNSQMKILFRLLQLTRKNDAFFLKAPNNTCLKSMLVKTSSMY</sequence>
<name>A0A1X0RH08_RHIZD</name>
<dbReference type="VEuPathDB" id="FungiDB:BCV72DRAFT_115488"/>
<protein>
    <recommendedName>
        <fullName evidence="3">Secreted protein</fullName>
    </recommendedName>
</protein>
<dbReference type="AlphaFoldDB" id="A0A1X0RH08"/>
<feature type="signal peptide" evidence="1">
    <location>
        <begin position="1"/>
        <end position="19"/>
    </location>
</feature>
<keyword evidence="1" id="KW-0732">Signal</keyword>
<organism evidence="2">
    <name type="scientific">Rhizopus microsporus var. microsporus</name>
    <dbReference type="NCBI Taxonomy" id="86635"/>
    <lineage>
        <taxon>Eukaryota</taxon>
        <taxon>Fungi</taxon>
        <taxon>Fungi incertae sedis</taxon>
        <taxon>Mucoromycota</taxon>
        <taxon>Mucoromycotina</taxon>
        <taxon>Mucoromycetes</taxon>
        <taxon>Mucorales</taxon>
        <taxon>Mucorineae</taxon>
        <taxon>Rhizopodaceae</taxon>
        <taxon>Rhizopus</taxon>
    </lineage>
</organism>
<dbReference type="Proteomes" id="UP000242414">
    <property type="component" value="Unassembled WGS sequence"/>
</dbReference>
<reference evidence="2" key="1">
    <citation type="journal article" date="2016" name="Proc. Natl. Acad. Sci. U.S.A.">
        <title>Lipid metabolic changes in an early divergent fungus govern the establishment of a mutualistic symbiosis with endobacteria.</title>
        <authorList>
            <person name="Lastovetsky O.A."/>
            <person name="Gaspar M.L."/>
            <person name="Mondo S.J."/>
            <person name="LaButti K.M."/>
            <person name="Sandor L."/>
            <person name="Grigoriev I.V."/>
            <person name="Henry S.A."/>
            <person name="Pawlowska T.E."/>
        </authorList>
    </citation>
    <scope>NUCLEOTIDE SEQUENCE [LARGE SCALE GENOMIC DNA]</scope>
    <source>
        <strain evidence="2">ATCC 52814</strain>
    </source>
</reference>
<evidence type="ECO:0008006" key="3">
    <source>
        <dbReference type="Google" id="ProtNLM"/>
    </source>
</evidence>
<gene>
    <name evidence="2" type="ORF">BCV72DRAFT_115488</name>
</gene>
<evidence type="ECO:0000313" key="2">
    <source>
        <dbReference type="EMBL" id="ORE11309.1"/>
    </source>
</evidence>